<dbReference type="Proteomes" id="UP001138757">
    <property type="component" value="Unassembled WGS sequence"/>
</dbReference>
<sequence>MIEPSHAFPVRRILFAAVLTTLCASLMMPLLIVLPPALFHGDLRTILGFSIFSLVFGLYGPFLAPVSASSALACAVALISGLVVLERRQPMTRRRLVWAVAGLLPGAIVGPLAGWEFGTAKLVIDFAGTVAPIWWLAIAGMTTGALSSLIALSLMDF</sequence>
<protein>
    <submittedName>
        <fullName evidence="2">Uncharacterized protein</fullName>
    </submittedName>
</protein>
<feature type="transmembrane region" description="Helical" evidence="1">
    <location>
        <begin position="133"/>
        <end position="155"/>
    </location>
</feature>
<feature type="transmembrane region" description="Helical" evidence="1">
    <location>
        <begin position="13"/>
        <end position="34"/>
    </location>
</feature>
<dbReference type="RefSeq" id="WP_214622417.1">
    <property type="nucleotide sequence ID" value="NZ_JAHGAW010000004.1"/>
</dbReference>
<evidence type="ECO:0000256" key="1">
    <source>
        <dbReference type="SAM" id="Phobius"/>
    </source>
</evidence>
<dbReference type="EMBL" id="JAHGAW010000004">
    <property type="protein sequence ID" value="MBT2186661.1"/>
    <property type="molecule type" value="Genomic_DNA"/>
</dbReference>
<name>A0A9X1IQI8_9SPHN</name>
<gene>
    <name evidence="2" type="ORF">KK488_06830</name>
</gene>
<keyword evidence="1" id="KW-0812">Transmembrane</keyword>
<keyword evidence="1" id="KW-1133">Transmembrane helix</keyword>
<dbReference type="AlphaFoldDB" id="A0A9X1IQI8"/>
<accession>A0A9X1IQI8</accession>
<feature type="transmembrane region" description="Helical" evidence="1">
    <location>
        <begin position="68"/>
        <end position="84"/>
    </location>
</feature>
<evidence type="ECO:0000313" key="3">
    <source>
        <dbReference type="Proteomes" id="UP001138757"/>
    </source>
</evidence>
<reference evidence="2" key="1">
    <citation type="submission" date="2021-05" db="EMBL/GenBank/DDBJ databases">
        <title>Genome of Sphingobium sp. strain.</title>
        <authorList>
            <person name="Fan R."/>
        </authorList>
    </citation>
    <scope>NUCLEOTIDE SEQUENCE</scope>
    <source>
        <strain evidence="2">H33</strain>
    </source>
</reference>
<comment type="caution">
    <text evidence="2">The sequence shown here is derived from an EMBL/GenBank/DDBJ whole genome shotgun (WGS) entry which is preliminary data.</text>
</comment>
<proteinExistence type="predicted"/>
<feature type="transmembrane region" description="Helical" evidence="1">
    <location>
        <begin position="96"/>
        <end position="113"/>
    </location>
</feature>
<evidence type="ECO:0000313" key="2">
    <source>
        <dbReference type="EMBL" id="MBT2186661.1"/>
    </source>
</evidence>
<keyword evidence="3" id="KW-1185">Reference proteome</keyword>
<keyword evidence="1" id="KW-0472">Membrane</keyword>
<organism evidence="2 3">
    <name type="scientific">Sphingobium nicotianae</name>
    <dbReference type="NCBI Taxonomy" id="2782607"/>
    <lineage>
        <taxon>Bacteria</taxon>
        <taxon>Pseudomonadati</taxon>
        <taxon>Pseudomonadota</taxon>
        <taxon>Alphaproteobacteria</taxon>
        <taxon>Sphingomonadales</taxon>
        <taxon>Sphingomonadaceae</taxon>
        <taxon>Sphingobium</taxon>
    </lineage>
</organism>